<organism evidence="2">
    <name type="scientific">Lotus japonicus</name>
    <name type="common">Lotus corniculatus var. japonicus</name>
    <dbReference type="NCBI Taxonomy" id="34305"/>
    <lineage>
        <taxon>Eukaryota</taxon>
        <taxon>Viridiplantae</taxon>
        <taxon>Streptophyta</taxon>
        <taxon>Embryophyta</taxon>
        <taxon>Tracheophyta</taxon>
        <taxon>Spermatophyta</taxon>
        <taxon>Magnoliopsida</taxon>
        <taxon>eudicotyledons</taxon>
        <taxon>Gunneridae</taxon>
        <taxon>Pentapetalae</taxon>
        <taxon>rosids</taxon>
        <taxon>fabids</taxon>
        <taxon>Fabales</taxon>
        <taxon>Fabaceae</taxon>
        <taxon>Papilionoideae</taxon>
        <taxon>50 kb inversion clade</taxon>
        <taxon>NPAAA clade</taxon>
        <taxon>Hologalegina</taxon>
        <taxon>robinioid clade</taxon>
        <taxon>Loteae</taxon>
        <taxon>Lotus</taxon>
    </lineage>
</organism>
<feature type="transmembrane region" description="Helical" evidence="1">
    <location>
        <begin position="107"/>
        <end position="127"/>
    </location>
</feature>
<sequence>MTTQVLRVRLTVGSQHYLEVHSNEGPKTSFHSATNQLPSLSNLAVERSLNQLPSPSPKQSKFRSFIKLEALVRTRFPILSLGHYFSHVHVLGCASHRSRNAEENMHFRVLFQFFILKLFVFVFPALID</sequence>
<dbReference type="AlphaFoldDB" id="I3SHF5"/>
<name>I3SHF5_LOTJA</name>
<evidence type="ECO:0000313" key="2">
    <source>
        <dbReference type="EMBL" id="AFK39697.1"/>
    </source>
</evidence>
<accession>I3SHF5</accession>
<protein>
    <submittedName>
        <fullName evidence="2">Uncharacterized protein</fullName>
    </submittedName>
</protein>
<keyword evidence="1" id="KW-1133">Transmembrane helix</keyword>
<keyword evidence="1" id="KW-0812">Transmembrane</keyword>
<dbReference type="EMBL" id="BT139902">
    <property type="protein sequence ID" value="AFK39697.1"/>
    <property type="molecule type" value="mRNA"/>
</dbReference>
<reference evidence="2" key="1">
    <citation type="submission" date="2012-05" db="EMBL/GenBank/DDBJ databases">
        <authorList>
            <person name="Krishnakumar V."/>
            <person name="Cheung F."/>
            <person name="Xiao Y."/>
            <person name="Chan A."/>
            <person name="Moskal W.A."/>
            <person name="Town C.D."/>
        </authorList>
    </citation>
    <scope>NUCLEOTIDE SEQUENCE</scope>
</reference>
<evidence type="ECO:0000256" key="1">
    <source>
        <dbReference type="SAM" id="Phobius"/>
    </source>
</evidence>
<proteinExistence type="evidence at transcript level"/>
<keyword evidence="1" id="KW-0472">Membrane</keyword>